<dbReference type="NCBIfam" id="TIGR00418">
    <property type="entry name" value="thrS"/>
    <property type="match status" value="1"/>
</dbReference>
<name>A0A381RVW4_9ZZZZ</name>
<evidence type="ECO:0000313" key="18">
    <source>
        <dbReference type="EMBL" id="SUZ95148.1"/>
    </source>
</evidence>
<dbReference type="Pfam" id="PF00587">
    <property type="entry name" value="tRNA-synt_2b"/>
    <property type="match status" value="1"/>
</dbReference>
<organism evidence="18">
    <name type="scientific">marine metagenome</name>
    <dbReference type="NCBI Taxonomy" id="408172"/>
    <lineage>
        <taxon>unclassified sequences</taxon>
        <taxon>metagenomes</taxon>
        <taxon>ecological metagenomes</taxon>
    </lineage>
</organism>
<keyword evidence="11" id="KW-0648">Protein biosynthesis</keyword>
<gene>
    <name evidence="18" type="ORF">METZ01_LOCUS48002</name>
</gene>
<evidence type="ECO:0000256" key="3">
    <source>
        <dbReference type="ARBA" id="ARBA00022490"/>
    </source>
</evidence>
<keyword evidence="12" id="KW-0030">Aminoacyl-tRNA synthetase</keyword>
<dbReference type="Gene3D" id="3.30.980.10">
    <property type="entry name" value="Threonyl-trna Synthetase, Chain A, domain 2"/>
    <property type="match status" value="1"/>
</dbReference>
<sequence length="647" mass="74720">MIKSIKIKFPDSSVKSYKVGTTCLEVLKTISNSLLKKTLVASLDDQLVDLSHKILYDSKIKFYSWDDDIGKSTFWHSSAHLLAEAIESIYPGVKFGIGPPIANGFYYDIDFDKYDISKIDLEKIENKIIELSRNKSEYVREEISKADAIKFFDNKSDNLKLDLLKDLNDGEITFYKQGNFIDLCKGPHIPNTFFIKAVKILNVAGAYWRGDEKNKQLTRLYAITFPKQKELDNHLLKLEEAKKRDHRKLGKDLDLYFFSEKVGQGLPMWLPNGNIIRENLMNFMRNEQINLGYEHVSTPHIGSKELYVTSGHYDKYGESSFQPIKVPSDNDEFLLKPMNCPHHCEIFNFKPHSYKELPIRIAEFGTVYRYEKSGELHGMTRVRGFTQDDAHIFCTINQVKSEVINVMNLIIKVFKALSFNNYKVQVSLRDKKNHDKYIGDSKLWDIAENDLIEAIEEKSIDANIVYGEAAFYGPKIDFIVNDSLDREWQLGTVQVDYQLPKRFNLNFINKNNKKDRPVLIHRAPFGSMERFIAILTEHCEGNFPLWLAPKQLIILPINDKVNNYAFGVYDKLSKNGFRCSLDKRVEKISKKIRDAEVKKIPYMIIVGENEMNSTKLSVRKKGEGDIGKMSLVELENILNLEVLNHTK</sequence>
<dbReference type="InterPro" id="IPR002320">
    <property type="entry name" value="Thr-tRNA-ligase_IIa"/>
</dbReference>
<dbReference type="PANTHER" id="PTHR11451:SF44">
    <property type="entry name" value="THREONINE--TRNA LIGASE, CHLOROPLASTIC_MITOCHONDRIAL 2"/>
    <property type="match status" value="1"/>
</dbReference>
<dbReference type="PANTHER" id="PTHR11451">
    <property type="entry name" value="THREONINE-TRNA LIGASE"/>
    <property type="match status" value="1"/>
</dbReference>
<dbReference type="SUPFAM" id="SSF55681">
    <property type="entry name" value="Class II aaRS and biotin synthetases"/>
    <property type="match status" value="1"/>
</dbReference>
<dbReference type="CDD" id="cd00860">
    <property type="entry name" value="ThrRS_anticodon"/>
    <property type="match status" value="1"/>
</dbReference>
<dbReference type="EMBL" id="UINC01002299">
    <property type="protein sequence ID" value="SUZ95148.1"/>
    <property type="molecule type" value="Genomic_DNA"/>
</dbReference>
<reference evidence="18" key="1">
    <citation type="submission" date="2018-05" db="EMBL/GenBank/DDBJ databases">
        <authorList>
            <person name="Lanie J.A."/>
            <person name="Ng W.-L."/>
            <person name="Kazmierczak K.M."/>
            <person name="Andrzejewski T.M."/>
            <person name="Davidsen T.M."/>
            <person name="Wayne K.J."/>
            <person name="Tettelin H."/>
            <person name="Glass J.I."/>
            <person name="Rusch D."/>
            <person name="Podicherti R."/>
            <person name="Tsui H.-C.T."/>
            <person name="Winkler M.E."/>
        </authorList>
    </citation>
    <scope>NUCLEOTIDE SEQUENCE</scope>
</reference>
<evidence type="ECO:0000256" key="12">
    <source>
        <dbReference type="ARBA" id="ARBA00023146"/>
    </source>
</evidence>
<dbReference type="GO" id="GO:0046872">
    <property type="term" value="F:metal ion binding"/>
    <property type="evidence" value="ECO:0007669"/>
    <property type="project" value="UniProtKB-KW"/>
</dbReference>
<dbReference type="Pfam" id="PF02824">
    <property type="entry name" value="TGS"/>
    <property type="match status" value="1"/>
</dbReference>
<dbReference type="CDD" id="cd01667">
    <property type="entry name" value="TGS_ThrRS"/>
    <property type="match status" value="1"/>
</dbReference>
<evidence type="ECO:0000256" key="13">
    <source>
        <dbReference type="ARBA" id="ARBA00031900"/>
    </source>
</evidence>
<dbReference type="Pfam" id="PF03129">
    <property type="entry name" value="HGTP_anticodon"/>
    <property type="match status" value="1"/>
</dbReference>
<keyword evidence="10" id="KW-0694">RNA-binding</keyword>
<dbReference type="InterPro" id="IPR012947">
    <property type="entry name" value="tRNA_SAD"/>
</dbReference>
<evidence type="ECO:0000256" key="9">
    <source>
        <dbReference type="ARBA" id="ARBA00022840"/>
    </source>
</evidence>
<dbReference type="GO" id="GO:0005737">
    <property type="term" value="C:cytoplasm"/>
    <property type="evidence" value="ECO:0007669"/>
    <property type="project" value="InterPro"/>
</dbReference>
<evidence type="ECO:0000256" key="7">
    <source>
        <dbReference type="ARBA" id="ARBA00022741"/>
    </source>
</evidence>
<keyword evidence="7" id="KW-0547">Nucleotide-binding</keyword>
<comment type="catalytic activity">
    <reaction evidence="14">
        <text>tRNA(Thr) + L-threonine + ATP = L-threonyl-tRNA(Thr) + AMP + diphosphate + H(+)</text>
        <dbReference type="Rhea" id="RHEA:24624"/>
        <dbReference type="Rhea" id="RHEA-COMP:9670"/>
        <dbReference type="Rhea" id="RHEA-COMP:9704"/>
        <dbReference type="ChEBI" id="CHEBI:15378"/>
        <dbReference type="ChEBI" id="CHEBI:30616"/>
        <dbReference type="ChEBI" id="CHEBI:33019"/>
        <dbReference type="ChEBI" id="CHEBI:57926"/>
        <dbReference type="ChEBI" id="CHEBI:78442"/>
        <dbReference type="ChEBI" id="CHEBI:78534"/>
        <dbReference type="ChEBI" id="CHEBI:456215"/>
        <dbReference type="EC" id="6.1.1.3"/>
    </reaction>
</comment>
<dbReference type="Pfam" id="PF07973">
    <property type="entry name" value="tRNA_SAD"/>
    <property type="match status" value="1"/>
</dbReference>
<dbReference type="PROSITE" id="PS50862">
    <property type="entry name" value="AA_TRNA_LIGASE_II"/>
    <property type="match status" value="1"/>
</dbReference>
<dbReference type="InterPro" id="IPR047246">
    <property type="entry name" value="ThrRS_anticodon"/>
</dbReference>
<dbReference type="InterPro" id="IPR004095">
    <property type="entry name" value="TGS"/>
</dbReference>
<dbReference type="SUPFAM" id="SSF55186">
    <property type="entry name" value="ThrRS/AlaRS common domain"/>
    <property type="match status" value="1"/>
</dbReference>
<dbReference type="HAMAP" id="MF_00184">
    <property type="entry name" value="Thr_tRNA_synth"/>
    <property type="match status" value="1"/>
</dbReference>
<dbReference type="AlphaFoldDB" id="A0A381RVW4"/>
<dbReference type="GO" id="GO:0006435">
    <property type="term" value="P:threonyl-tRNA aminoacylation"/>
    <property type="evidence" value="ECO:0007669"/>
    <property type="project" value="InterPro"/>
</dbReference>
<dbReference type="InterPro" id="IPR012676">
    <property type="entry name" value="TGS-like"/>
</dbReference>
<dbReference type="InterPro" id="IPR006195">
    <property type="entry name" value="aa-tRNA-synth_II"/>
</dbReference>
<evidence type="ECO:0000256" key="1">
    <source>
        <dbReference type="ARBA" id="ARBA00008226"/>
    </source>
</evidence>
<dbReference type="Gene3D" id="3.40.50.800">
    <property type="entry name" value="Anticodon-binding domain"/>
    <property type="match status" value="1"/>
</dbReference>
<dbReference type="PRINTS" id="PR01047">
    <property type="entry name" value="TRNASYNTHTHR"/>
</dbReference>
<feature type="coiled-coil region" evidence="15">
    <location>
        <begin position="114"/>
        <end position="141"/>
    </location>
</feature>
<evidence type="ECO:0000259" key="16">
    <source>
        <dbReference type="PROSITE" id="PS50862"/>
    </source>
</evidence>
<dbReference type="InterPro" id="IPR002314">
    <property type="entry name" value="aa-tRNA-synt_IIb"/>
</dbReference>
<keyword evidence="8" id="KW-0862">Zinc</keyword>
<keyword evidence="5" id="KW-0436">Ligase</keyword>
<evidence type="ECO:0000256" key="4">
    <source>
        <dbReference type="ARBA" id="ARBA00022555"/>
    </source>
</evidence>
<keyword evidence="6" id="KW-0479">Metal-binding</keyword>
<feature type="domain" description="Aminoacyl-transfer RNA synthetases class-II family profile" evidence="16">
    <location>
        <begin position="245"/>
        <end position="544"/>
    </location>
</feature>
<dbReference type="InterPro" id="IPR004154">
    <property type="entry name" value="Anticodon-bd"/>
</dbReference>
<keyword evidence="9" id="KW-0067">ATP-binding</keyword>
<dbReference type="InterPro" id="IPR012675">
    <property type="entry name" value="Beta-grasp_dom_sf"/>
</dbReference>
<dbReference type="GO" id="GO:0000049">
    <property type="term" value="F:tRNA binding"/>
    <property type="evidence" value="ECO:0007669"/>
    <property type="project" value="UniProtKB-KW"/>
</dbReference>
<keyword evidence="3" id="KW-0963">Cytoplasm</keyword>
<dbReference type="GO" id="GO:0005524">
    <property type="term" value="F:ATP binding"/>
    <property type="evidence" value="ECO:0007669"/>
    <property type="project" value="UniProtKB-KW"/>
</dbReference>
<protein>
    <recommendedName>
        <fullName evidence="2">threonine--tRNA ligase</fullName>
        <ecNumber evidence="2">6.1.1.3</ecNumber>
    </recommendedName>
    <alternativeName>
        <fullName evidence="13">Threonyl-tRNA synthetase</fullName>
    </alternativeName>
</protein>
<dbReference type="SUPFAM" id="SSF52954">
    <property type="entry name" value="Class II aaRS ABD-related"/>
    <property type="match status" value="1"/>
</dbReference>
<dbReference type="InterPro" id="IPR045864">
    <property type="entry name" value="aa-tRNA-synth_II/BPL/LPL"/>
</dbReference>
<dbReference type="FunFam" id="3.30.930.10:FF:000002">
    <property type="entry name" value="Threonine--tRNA ligase"/>
    <property type="match status" value="1"/>
</dbReference>
<keyword evidence="15" id="KW-0175">Coiled coil</keyword>
<proteinExistence type="inferred from homology"/>
<dbReference type="InterPro" id="IPR033728">
    <property type="entry name" value="ThrRS_core"/>
</dbReference>
<dbReference type="FunFam" id="3.30.980.10:FF:000005">
    <property type="entry name" value="Threonyl-tRNA synthetase, mitochondrial"/>
    <property type="match status" value="1"/>
</dbReference>
<evidence type="ECO:0000256" key="14">
    <source>
        <dbReference type="ARBA" id="ARBA00049515"/>
    </source>
</evidence>
<evidence type="ECO:0000256" key="6">
    <source>
        <dbReference type="ARBA" id="ARBA00022723"/>
    </source>
</evidence>
<dbReference type="SMART" id="SM00863">
    <property type="entry name" value="tRNA_SAD"/>
    <property type="match status" value="1"/>
</dbReference>
<comment type="similarity">
    <text evidence="1">Belongs to the class-II aminoacyl-tRNA synthetase family.</text>
</comment>
<evidence type="ECO:0000256" key="5">
    <source>
        <dbReference type="ARBA" id="ARBA00022598"/>
    </source>
</evidence>
<evidence type="ECO:0000259" key="17">
    <source>
        <dbReference type="PROSITE" id="PS51880"/>
    </source>
</evidence>
<dbReference type="CDD" id="cd00771">
    <property type="entry name" value="ThrRS_core"/>
    <property type="match status" value="1"/>
</dbReference>
<dbReference type="GO" id="GO:0004829">
    <property type="term" value="F:threonine-tRNA ligase activity"/>
    <property type="evidence" value="ECO:0007669"/>
    <property type="project" value="UniProtKB-EC"/>
</dbReference>
<evidence type="ECO:0000256" key="15">
    <source>
        <dbReference type="SAM" id="Coils"/>
    </source>
</evidence>
<dbReference type="SUPFAM" id="SSF81271">
    <property type="entry name" value="TGS-like"/>
    <property type="match status" value="1"/>
</dbReference>
<dbReference type="Gene3D" id="3.10.20.30">
    <property type="match status" value="1"/>
</dbReference>
<dbReference type="InterPro" id="IPR036621">
    <property type="entry name" value="Anticodon-bd_dom_sf"/>
</dbReference>
<dbReference type="Gene3D" id="3.30.930.10">
    <property type="entry name" value="Bira Bifunctional Protein, Domain 2"/>
    <property type="match status" value="1"/>
</dbReference>
<dbReference type="EC" id="6.1.1.3" evidence="2"/>
<evidence type="ECO:0000256" key="10">
    <source>
        <dbReference type="ARBA" id="ARBA00022884"/>
    </source>
</evidence>
<dbReference type="PROSITE" id="PS51880">
    <property type="entry name" value="TGS"/>
    <property type="match status" value="1"/>
</dbReference>
<keyword evidence="4" id="KW-0820">tRNA-binding</keyword>
<evidence type="ECO:0000256" key="2">
    <source>
        <dbReference type="ARBA" id="ARBA00013163"/>
    </source>
</evidence>
<dbReference type="Gene3D" id="3.30.54.20">
    <property type="match status" value="1"/>
</dbReference>
<dbReference type="FunFam" id="3.40.50.800:FF:000001">
    <property type="entry name" value="Threonine--tRNA ligase"/>
    <property type="match status" value="1"/>
</dbReference>
<dbReference type="InterPro" id="IPR018163">
    <property type="entry name" value="Thr/Ala-tRNA-synth_IIc_edit"/>
</dbReference>
<evidence type="ECO:0000256" key="11">
    <source>
        <dbReference type="ARBA" id="ARBA00022917"/>
    </source>
</evidence>
<accession>A0A381RVW4</accession>
<evidence type="ECO:0000256" key="8">
    <source>
        <dbReference type="ARBA" id="ARBA00022833"/>
    </source>
</evidence>
<feature type="domain" description="TGS" evidence="17">
    <location>
        <begin position="1"/>
        <end position="64"/>
    </location>
</feature>